<proteinExistence type="predicted"/>
<dbReference type="AlphaFoldDB" id="C2XNF0"/>
<keyword evidence="3" id="KW-0175">Coiled coil</keyword>
<organism evidence="5">
    <name type="scientific">Bacillus mycoides</name>
    <dbReference type="NCBI Taxonomy" id="1405"/>
    <lineage>
        <taxon>Bacteria</taxon>
        <taxon>Bacillati</taxon>
        <taxon>Bacillota</taxon>
        <taxon>Bacilli</taxon>
        <taxon>Bacillales</taxon>
        <taxon>Bacillaceae</taxon>
        <taxon>Bacillus</taxon>
        <taxon>Bacillus cereus group</taxon>
    </lineage>
</organism>
<dbReference type="Pfam" id="PF00005">
    <property type="entry name" value="ABC_tran"/>
    <property type="match status" value="2"/>
</dbReference>
<dbReference type="InterPro" id="IPR051309">
    <property type="entry name" value="ABCF_ATPase"/>
</dbReference>
<dbReference type="InterPro" id="IPR032781">
    <property type="entry name" value="ABC_tran_Xtn"/>
</dbReference>
<dbReference type="GO" id="GO:0016887">
    <property type="term" value="F:ATP hydrolysis activity"/>
    <property type="evidence" value="ECO:0007669"/>
    <property type="project" value="InterPro"/>
</dbReference>
<reference evidence="5" key="1">
    <citation type="journal article" date="2012" name="Genome Res.">
        <title>Genomic characterization of the Bacillus cereus sensu lato species: Backdrop to the evolution of Bacillus anthracis.</title>
        <authorList>
            <person name="Zwick M.E."/>
            <person name="Joseph S.J."/>
            <person name="Didelot X."/>
            <person name="Chen P.E."/>
            <person name="Bishop-Lilly K.A."/>
            <person name="Stewart A.C."/>
            <person name="Willner K."/>
            <person name="Nolan N."/>
            <person name="Lentz S."/>
            <person name="Thomason M.K."/>
            <person name="Sozhamannan S."/>
            <person name="Mateczun A.J."/>
            <person name="Du L."/>
            <person name="Read T.D."/>
        </authorList>
    </citation>
    <scope>NUCLEOTIDE SEQUENCE [LARGE SCALE GENOMIC DNA]</scope>
    <source>
        <strain evidence="5">AH603</strain>
    </source>
</reference>
<feature type="coiled-coil region" evidence="3">
    <location>
        <begin position="104"/>
        <end position="131"/>
    </location>
</feature>
<feature type="domain" description="ABC transporter" evidence="4">
    <location>
        <begin position="21"/>
        <end position="276"/>
    </location>
</feature>
<dbReference type="HOGENOM" id="CLU_000604_36_0_9"/>
<dbReference type="PROSITE" id="PS50893">
    <property type="entry name" value="ABC_TRANSPORTER_2"/>
    <property type="match status" value="2"/>
</dbReference>
<accession>C2XNF0</accession>
<comment type="caution">
    <text evidence="5">The sequence shown here is derived from an EMBL/GenBank/DDBJ whole genome shotgun (WGS) entry which is preliminary data.</text>
</comment>
<dbReference type="NCBIfam" id="NF000355">
    <property type="entry name" value="ribo_prot_ABC_F"/>
    <property type="match status" value="1"/>
</dbReference>
<dbReference type="PROSITE" id="PS00211">
    <property type="entry name" value="ABC_TRANSPORTER_1"/>
    <property type="match status" value="1"/>
</dbReference>
<keyword evidence="2 5" id="KW-0067">ATP-binding</keyword>
<dbReference type="GO" id="GO:0005524">
    <property type="term" value="F:ATP binding"/>
    <property type="evidence" value="ECO:0007669"/>
    <property type="project" value="UniProtKB-KW"/>
</dbReference>
<feature type="coiled-coil region" evidence="3">
    <location>
        <begin position="582"/>
        <end position="609"/>
    </location>
</feature>
<name>C2XNF0_BACMY</name>
<feature type="coiled-coil region" evidence="3">
    <location>
        <begin position="262"/>
        <end position="327"/>
    </location>
</feature>
<dbReference type="InterPro" id="IPR017871">
    <property type="entry name" value="ABC_transporter-like_CS"/>
</dbReference>
<dbReference type="FunFam" id="3.40.50.300:FF:001807">
    <property type="entry name" value="ABC transporter ATP-binding protein"/>
    <property type="match status" value="1"/>
</dbReference>
<dbReference type="InterPro" id="IPR027417">
    <property type="entry name" value="P-loop_NTPase"/>
</dbReference>
<evidence type="ECO:0000313" key="5">
    <source>
        <dbReference type="EMBL" id="EEL72851.1"/>
    </source>
</evidence>
<dbReference type="InterPro" id="IPR003593">
    <property type="entry name" value="AAA+_ATPase"/>
</dbReference>
<protein>
    <submittedName>
        <fullName evidence="5">ABC transporter ATP-binding protein uup</fullName>
    </submittedName>
</protein>
<sequence>MGNVSFPWFFILKGVRKMTICSVNNVKKSFGGNIIFENISLEIKNGERIGLVGRNGSGKTTIFQLLTGMESLDAGAIHMKKGTCIGHVAQIPKFNNEMNVYDVLSSAFKKEKELEIEMHALEKNMAEEQESSALQKLMERYGVIQERYVFLGGYEIEANIMKVANGLQVTELFPRSFMELSGGEQTKVSLAYMLLQKPDLLLLDEPTNHLDLFAVEWLEQFLKEYTGTVMVISHDRYFLDEVVTKIFDLEDGEIHVYHTNYSQFVEEKEERLLQEFQAYQEQQKKIKKMKEAIKRLREWANQANPPNEGLHKRARNMERALERIEKLKRPILDRKQMGLQFEGQERSGKDVVVMKEVSKGFDERSLFEKVNLHIRFQERAAIVGRNGTGKTTLLKLLLKEMQQDAGEIRIGSSVKIGYLSQHAYGNMKNNVLEAFRDCVAVTEGEARHILARFLFYGPAVFKKVTQLSGGEKMRLRLAQLMYQDVNFLILDEPTNHLDIESREVLEEALEQYNGTILAVSHDRYFLNKLFEKTYWIDEHKLFEFAGNYAWARQKWEERIEKQVVKQKQQQQGNKALEVMPIKKKKSRDLEAVENELMHIEEDIYALECKMENVVDVEMLEQLYEEKTKKEFLRAELYNELENIVE</sequence>
<evidence type="ECO:0000256" key="3">
    <source>
        <dbReference type="SAM" id="Coils"/>
    </source>
</evidence>
<evidence type="ECO:0000259" key="4">
    <source>
        <dbReference type="PROSITE" id="PS50893"/>
    </source>
</evidence>
<keyword evidence="1" id="KW-0547">Nucleotide-binding</keyword>
<evidence type="ECO:0000256" key="2">
    <source>
        <dbReference type="ARBA" id="ARBA00022840"/>
    </source>
</evidence>
<dbReference type="PANTHER" id="PTHR42855">
    <property type="entry name" value="ABC TRANSPORTER ATP-BINDING SUBUNIT"/>
    <property type="match status" value="1"/>
</dbReference>
<dbReference type="FunFam" id="3.40.50.300:FF:000011">
    <property type="entry name" value="Putative ABC transporter ATP-binding component"/>
    <property type="match status" value="1"/>
</dbReference>
<feature type="domain" description="ABC transporter" evidence="4">
    <location>
        <begin position="352"/>
        <end position="563"/>
    </location>
</feature>
<dbReference type="SUPFAM" id="SSF52540">
    <property type="entry name" value="P-loop containing nucleoside triphosphate hydrolases"/>
    <property type="match status" value="2"/>
</dbReference>
<gene>
    <name evidence="5" type="ORF">bcere0026_1930</name>
</gene>
<dbReference type="Gene3D" id="3.40.50.300">
    <property type="entry name" value="P-loop containing nucleotide triphosphate hydrolases"/>
    <property type="match status" value="2"/>
</dbReference>
<evidence type="ECO:0000256" key="1">
    <source>
        <dbReference type="ARBA" id="ARBA00022741"/>
    </source>
</evidence>
<dbReference type="EMBL" id="ACMP01000006">
    <property type="protein sequence ID" value="EEL72851.1"/>
    <property type="molecule type" value="Genomic_DNA"/>
</dbReference>
<dbReference type="SMART" id="SM00382">
    <property type="entry name" value="AAA"/>
    <property type="match status" value="2"/>
</dbReference>
<dbReference type="PANTHER" id="PTHR42855:SF2">
    <property type="entry name" value="DRUG RESISTANCE ABC TRANSPORTER,ATP-BINDING PROTEIN"/>
    <property type="match status" value="1"/>
</dbReference>
<dbReference type="CDD" id="cd03221">
    <property type="entry name" value="ABCF_EF-3"/>
    <property type="match status" value="2"/>
</dbReference>
<dbReference type="InterPro" id="IPR003439">
    <property type="entry name" value="ABC_transporter-like_ATP-bd"/>
</dbReference>
<dbReference type="Pfam" id="PF12848">
    <property type="entry name" value="ABC_tran_Xtn"/>
    <property type="match status" value="1"/>
</dbReference>
<dbReference type="Proteomes" id="UP000001753">
    <property type="component" value="Chromosome"/>
</dbReference>